<feature type="compositionally biased region" description="Low complexity" evidence="5">
    <location>
        <begin position="295"/>
        <end position="325"/>
    </location>
</feature>
<dbReference type="EMBL" id="JALPRY010000001">
    <property type="protein sequence ID" value="MCK8778655.1"/>
    <property type="molecule type" value="Genomic_DNA"/>
</dbReference>
<feature type="compositionally biased region" description="Basic and acidic residues" evidence="5">
    <location>
        <begin position="97"/>
        <end position="108"/>
    </location>
</feature>
<feature type="compositionally biased region" description="Basic and acidic residues" evidence="5">
    <location>
        <begin position="332"/>
        <end position="341"/>
    </location>
</feature>
<keyword evidence="10" id="KW-1185">Reference proteome</keyword>
<evidence type="ECO:0000313" key="9">
    <source>
        <dbReference type="EMBL" id="MCK8778655.1"/>
    </source>
</evidence>
<dbReference type="InterPro" id="IPR000198">
    <property type="entry name" value="RhoGAP_dom"/>
</dbReference>
<feature type="compositionally biased region" description="Basic and acidic residues" evidence="5">
    <location>
        <begin position="409"/>
        <end position="455"/>
    </location>
</feature>
<dbReference type="PROSITE" id="PS50238">
    <property type="entry name" value="RHOGAP"/>
    <property type="match status" value="1"/>
</dbReference>
<feature type="compositionally biased region" description="Basic and acidic residues" evidence="5">
    <location>
        <begin position="141"/>
        <end position="174"/>
    </location>
</feature>
<feature type="chain" id="PRO_5045877706" evidence="6">
    <location>
        <begin position="28"/>
        <end position="736"/>
    </location>
</feature>
<sequence length="736" mass="81375">MSLKAKLFASVAAPIVALPLMIQPAAAVPLKPVMNTETASDVIHVQEKIIVPEDGDEGGGERERPRRRESAGEGEGAGEGQGQGRRAQREQAPAEEEPAKPRRQRPAEAEAPAAEAPAAEAPARERPRRQQAEGSEGGNEQPRRQRQEAGQDDGGAERPRRERQQAAPEAEKPSTQEAQQPRDAAPEGNDRQERRNARDRKAAPEADQAETPAERPRGSDTAATPEKQPEKPARRNTERKDAETGTDAAQDQASPRDAKPGDAKPGDVAPGRNAPAQARPGVTTDAQAPQRETTEGQPAAEAPAAPGAPGTGQAAPAQGQPGEATTAQTPEQVERAKELARDPASAQDGEQVVLPVENGAAVLDSAKETPRARDRSGNDRPRRPQGQQAEQQPSAPPTSDAEAQGSTRLTREQEENFRALAEQRGERLDRRPDFDRPRGWEVRGGNRDGGNRRDRDDDRVIITIDNQTIVRHDDSRRFWRDGREPEYERLDDGRVREIIVRDDGTRIVTIRNRYGEVVRRTREVRGGEEYVLYYAPDLIDNRRGEDYVWRDPGDDLPPMRLTVPLEEYIIDTSSEPDRDYYEFLEQPPVERVERVYSLDEVRYSARIRDKVRRIDLDTITFATGSAEIPMNQATSLRKVADAINKVLEKDPSETFLIEGHTDAVGSDESNLVLSDRRAESVAQVLTDAFGIPPENLATQGYGERYLKVRTEAANQENRRVTVRRITPLVKPVAARQ</sequence>
<dbReference type="RefSeq" id="WP_248681527.1">
    <property type="nucleotide sequence ID" value="NZ_JALPRY010000001.1"/>
</dbReference>
<feature type="region of interest" description="Disordered" evidence="5">
    <location>
        <begin position="45"/>
        <end position="455"/>
    </location>
</feature>
<dbReference type="Proteomes" id="UP001202827">
    <property type="component" value="Unassembled WGS sequence"/>
</dbReference>
<dbReference type="Gene3D" id="3.30.1330.60">
    <property type="entry name" value="OmpA-like domain"/>
    <property type="match status" value="1"/>
</dbReference>
<keyword evidence="6" id="KW-0732">Signal</keyword>
<organism evidence="9 10">
    <name type="scientific">Neorhizobium turbinariae</name>
    <dbReference type="NCBI Taxonomy" id="2937795"/>
    <lineage>
        <taxon>Bacteria</taxon>
        <taxon>Pseudomonadati</taxon>
        <taxon>Pseudomonadota</taxon>
        <taxon>Alphaproteobacteria</taxon>
        <taxon>Hyphomicrobiales</taxon>
        <taxon>Rhizobiaceae</taxon>
        <taxon>Rhizobium/Agrobacterium group</taxon>
        <taxon>Neorhizobium</taxon>
    </lineage>
</organism>
<keyword evidence="3" id="KW-0998">Cell outer membrane</keyword>
<evidence type="ECO:0000256" key="6">
    <source>
        <dbReference type="SAM" id="SignalP"/>
    </source>
</evidence>
<dbReference type="CDD" id="cd07185">
    <property type="entry name" value="OmpA_C-like"/>
    <property type="match status" value="1"/>
</dbReference>
<dbReference type="InterPro" id="IPR006664">
    <property type="entry name" value="OMP_bac"/>
</dbReference>
<evidence type="ECO:0000256" key="1">
    <source>
        <dbReference type="ARBA" id="ARBA00004442"/>
    </source>
</evidence>
<accession>A0ABT0ILA3</accession>
<evidence type="ECO:0000256" key="3">
    <source>
        <dbReference type="ARBA" id="ARBA00023237"/>
    </source>
</evidence>
<dbReference type="PANTHER" id="PTHR30329:SF21">
    <property type="entry name" value="LIPOPROTEIN YIAD-RELATED"/>
    <property type="match status" value="1"/>
</dbReference>
<feature type="compositionally biased region" description="Basic and acidic residues" evidence="5">
    <location>
        <begin position="254"/>
        <end position="265"/>
    </location>
</feature>
<comment type="subcellular location">
    <subcellularLocation>
        <location evidence="1">Cell outer membrane</location>
    </subcellularLocation>
</comment>
<evidence type="ECO:0000313" key="10">
    <source>
        <dbReference type="Proteomes" id="UP001202827"/>
    </source>
</evidence>
<reference evidence="9 10" key="1">
    <citation type="submission" date="2022-04" db="EMBL/GenBank/DDBJ databases">
        <title>Rhizobium coralii sp. nov., isolated from coral Turbinaria peltata.</title>
        <authorList>
            <person name="Sun H."/>
        </authorList>
    </citation>
    <scope>NUCLEOTIDE SEQUENCE [LARGE SCALE GENOMIC DNA]</scope>
    <source>
        <strain evidence="9 10">NTR19</strain>
    </source>
</reference>
<evidence type="ECO:0000256" key="2">
    <source>
        <dbReference type="ARBA" id="ARBA00023136"/>
    </source>
</evidence>
<dbReference type="Pfam" id="PF00691">
    <property type="entry name" value="OmpA"/>
    <property type="match status" value="1"/>
</dbReference>
<dbReference type="PROSITE" id="PS51123">
    <property type="entry name" value="OMPA_2"/>
    <property type="match status" value="1"/>
</dbReference>
<dbReference type="InterPro" id="IPR006665">
    <property type="entry name" value="OmpA-like"/>
</dbReference>
<feature type="compositionally biased region" description="Basic and acidic residues" evidence="5">
    <location>
        <begin position="122"/>
        <end position="131"/>
    </location>
</feature>
<evidence type="ECO:0000256" key="5">
    <source>
        <dbReference type="SAM" id="MobiDB-lite"/>
    </source>
</evidence>
<comment type="caution">
    <text evidence="9">The sequence shown here is derived from an EMBL/GenBank/DDBJ whole genome shotgun (WGS) entry which is preliminary data.</text>
</comment>
<feature type="compositionally biased region" description="Basic and acidic residues" evidence="5">
    <location>
        <begin position="227"/>
        <end position="243"/>
    </location>
</feature>
<evidence type="ECO:0000259" key="8">
    <source>
        <dbReference type="PROSITE" id="PS51123"/>
    </source>
</evidence>
<feature type="compositionally biased region" description="Basic and acidic residues" evidence="5">
    <location>
        <begin position="365"/>
        <end position="382"/>
    </location>
</feature>
<dbReference type="InterPro" id="IPR036737">
    <property type="entry name" value="OmpA-like_sf"/>
</dbReference>
<feature type="compositionally biased region" description="Basic and acidic residues" evidence="5">
    <location>
        <begin position="59"/>
        <end position="71"/>
    </location>
</feature>
<feature type="compositionally biased region" description="Gly residues" evidence="5">
    <location>
        <begin position="73"/>
        <end position="83"/>
    </location>
</feature>
<feature type="domain" description="Rho-GAP" evidence="7">
    <location>
        <begin position="563"/>
        <end position="736"/>
    </location>
</feature>
<dbReference type="SUPFAM" id="SSF103088">
    <property type="entry name" value="OmpA-like"/>
    <property type="match status" value="1"/>
</dbReference>
<proteinExistence type="predicted"/>
<gene>
    <name evidence="9" type="ORF">M0654_01545</name>
</gene>
<feature type="compositionally biased region" description="Low complexity" evidence="5">
    <location>
        <begin position="109"/>
        <end position="121"/>
    </location>
</feature>
<feature type="domain" description="OmpA-like" evidence="8">
    <location>
        <begin position="608"/>
        <end position="728"/>
    </location>
</feature>
<feature type="compositionally biased region" description="Basic and acidic residues" evidence="5">
    <location>
        <begin position="184"/>
        <end position="204"/>
    </location>
</feature>
<dbReference type="PRINTS" id="PR01021">
    <property type="entry name" value="OMPADOMAIN"/>
</dbReference>
<dbReference type="PANTHER" id="PTHR30329">
    <property type="entry name" value="STATOR ELEMENT OF FLAGELLAR MOTOR COMPLEX"/>
    <property type="match status" value="1"/>
</dbReference>
<evidence type="ECO:0000256" key="4">
    <source>
        <dbReference type="PROSITE-ProRule" id="PRU00473"/>
    </source>
</evidence>
<name>A0ABT0ILA3_9HYPH</name>
<evidence type="ECO:0000259" key="7">
    <source>
        <dbReference type="PROSITE" id="PS50238"/>
    </source>
</evidence>
<feature type="signal peptide" evidence="6">
    <location>
        <begin position="1"/>
        <end position="27"/>
    </location>
</feature>
<keyword evidence="2 4" id="KW-0472">Membrane</keyword>
<dbReference type="InterPro" id="IPR050330">
    <property type="entry name" value="Bact_OuterMem_StrucFunc"/>
</dbReference>
<protein>
    <submittedName>
        <fullName evidence="9">OmpA family protein</fullName>
    </submittedName>
</protein>